<evidence type="ECO:0000256" key="2">
    <source>
        <dbReference type="ARBA" id="ARBA00001968"/>
    </source>
</evidence>
<comment type="subcellular location">
    <subcellularLocation>
        <location evidence="3">Cell membrane</location>
    </subcellularLocation>
</comment>
<evidence type="ECO:0000259" key="15">
    <source>
        <dbReference type="PROSITE" id="PS50885"/>
    </source>
</evidence>
<evidence type="ECO:0000256" key="4">
    <source>
        <dbReference type="ARBA" id="ARBA00012438"/>
    </source>
</evidence>
<dbReference type="EC" id="2.7.13.3" evidence="4"/>
<keyword evidence="7 13" id="KW-0812">Transmembrane</keyword>
<dbReference type="InterPro" id="IPR036890">
    <property type="entry name" value="HATPase_C_sf"/>
</dbReference>
<evidence type="ECO:0000256" key="10">
    <source>
        <dbReference type="ARBA" id="ARBA00023012"/>
    </source>
</evidence>
<sequence>MRQGRGFHPFAELARLWKTSSLRTQLVVMTSGLMLLTVIVTAALTASLFRQELVRQIDEDLFANRNDVSYYLLDSLDNSTPYFSPPSILRFYGELQDNEGQTVANTSGPSGDAPDLPGLAADQVAARGNVAFEVPGTAEDSRGWRVQMYRLESGDGSLAIALPLEPVHSSVDRVTSLVATIGLLATLGASVISYAVATRAFRPLLRVERTAAQIAAGDLSRRVENGPPDTEVGRLSRSLNAMLAHIESAFRSKEQSEERMRRFIQDASHELRTPLVTIRGFSELYRHGGITEPEDVGTAMGRIESEAKRMGQLVEDLLTLARLDEQRPLEHERVDLLMLAHDTVMDARVNAQDRVVTLVGLDDGKPTSAPTLGDEGRLRQVLANLVTNALRYTPDGTPLEIAVGTVDVLEGSVDHSGEHRGRARDSVIEVRDHGPGISEEDAVRVFERFYRADSSRQRETGGTGLGLAIVAAIVAQHDGTVRLRETPGGGATLSVRLPWDATAVSPSDEDADDDAPEQSSATDVAESSPVQASEPGGSTRSDSVSGAASTASAPRRRKTPPRPAQAPRVRSASTLRRFRGPQRRPRS</sequence>
<organism evidence="16 17">
    <name type="scientific">Micrococcus terreus</name>
    <dbReference type="NCBI Taxonomy" id="574650"/>
    <lineage>
        <taxon>Bacteria</taxon>
        <taxon>Bacillati</taxon>
        <taxon>Actinomycetota</taxon>
        <taxon>Actinomycetes</taxon>
        <taxon>Micrococcales</taxon>
        <taxon>Micrococcaceae</taxon>
        <taxon>Micrococcus</taxon>
    </lineage>
</organism>
<keyword evidence="9 13" id="KW-1133">Transmembrane helix</keyword>
<dbReference type="Gene3D" id="6.10.340.10">
    <property type="match status" value="1"/>
</dbReference>
<evidence type="ECO:0000313" key="17">
    <source>
        <dbReference type="Proteomes" id="UP000198881"/>
    </source>
</evidence>
<dbReference type="FunFam" id="3.30.565.10:FF:000006">
    <property type="entry name" value="Sensor histidine kinase WalK"/>
    <property type="match status" value="1"/>
</dbReference>
<evidence type="ECO:0000256" key="9">
    <source>
        <dbReference type="ARBA" id="ARBA00022989"/>
    </source>
</evidence>
<dbReference type="SMART" id="SM00387">
    <property type="entry name" value="HATPase_c"/>
    <property type="match status" value="1"/>
</dbReference>
<keyword evidence="5" id="KW-0597">Phosphoprotein</keyword>
<name>A0A1I7MN08_9MICC</name>
<dbReference type="InterPro" id="IPR005467">
    <property type="entry name" value="His_kinase_dom"/>
</dbReference>
<dbReference type="SMART" id="SM00304">
    <property type="entry name" value="HAMP"/>
    <property type="match status" value="1"/>
</dbReference>
<dbReference type="InterPro" id="IPR036097">
    <property type="entry name" value="HisK_dim/P_sf"/>
</dbReference>
<evidence type="ECO:0000256" key="1">
    <source>
        <dbReference type="ARBA" id="ARBA00000085"/>
    </source>
</evidence>
<dbReference type="InterPro" id="IPR003594">
    <property type="entry name" value="HATPase_dom"/>
</dbReference>
<evidence type="ECO:0000256" key="6">
    <source>
        <dbReference type="ARBA" id="ARBA00022679"/>
    </source>
</evidence>
<feature type="domain" description="Histidine kinase" evidence="14">
    <location>
        <begin position="266"/>
        <end position="501"/>
    </location>
</feature>
<dbReference type="FunFam" id="1.10.287.130:FF:000001">
    <property type="entry name" value="Two-component sensor histidine kinase"/>
    <property type="match status" value="1"/>
</dbReference>
<dbReference type="PANTHER" id="PTHR45436">
    <property type="entry name" value="SENSOR HISTIDINE KINASE YKOH"/>
    <property type="match status" value="1"/>
</dbReference>
<dbReference type="CDD" id="cd00075">
    <property type="entry name" value="HATPase"/>
    <property type="match status" value="1"/>
</dbReference>
<keyword evidence="17" id="KW-1185">Reference proteome</keyword>
<dbReference type="GO" id="GO:0000155">
    <property type="term" value="F:phosphorelay sensor kinase activity"/>
    <property type="evidence" value="ECO:0007669"/>
    <property type="project" value="InterPro"/>
</dbReference>
<feature type="compositionally biased region" description="Polar residues" evidence="12">
    <location>
        <begin position="528"/>
        <end position="550"/>
    </location>
</feature>
<keyword evidence="8 16" id="KW-0418">Kinase</keyword>
<feature type="transmembrane region" description="Helical" evidence="13">
    <location>
        <begin position="26"/>
        <end position="49"/>
    </location>
</feature>
<dbReference type="Pfam" id="PF00512">
    <property type="entry name" value="HisKA"/>
    <property type="match status" value="1"/>
</dbReference>
<keyword evidence="11 13" id="KW-0472">Membrane</keyword>
<reference evidence="16 17" key="1">
    <citation type="submission" date="2016-10" db="EMBL/GenBank/DDBJ databases">
        <authorList>
            <person name="de Groot N.N."/>
        </authorList>
    </citation>
    <scope>NUCLEOTIDE SEQUENCE [LARGE SCALE GENOMIC DNA]</scope>
    <source>
        <strain evidence="16 17">CGMCC 1.7054</strain>
    </source>
</reference>
<dbReference type="GO" id="GO:0005509">
    <property type="term" value="F:calcium ion binding"/>
    <property type="evidence" value="ECO:0007669"/>
    <property type="project" value="UniProtKB-ARBA"/>
</dbReference>
<dbReference type="CDD" id="cd06225">
    <property type="entry name" value="HAMP"/>
    <property type="match status" value="1"/>
</dbReference>
<dbReference type="CDD" id="cd00082">
    <property type="entry name" value="HisKA"/>
    <property type="match status" value="1"/>
</dbReference>
<feature type="region of interest" description="Disordered" evidence="12">
    <location>
        <begin position="503"/>
        <end position="587"/>
    </location>
</feature>
<keyword evidence="10" id="KW-0902">Two-component regulatory system</keyword>
<dbReference type="Pfam" id="PF00672">
    <property type="entry name" value="HAMP"/>
    <property type="match status" value="1"/>
</dbReference>
<comment type="cofactor">
    <cofactor evidence="2">
        <name>a divalent metal cation</name>
        <dbReference type="ChEBI" id="CHEBI:60240"/>
    </cofactor>
</comment>
<feature type="compositionally biased region" description="Acidic residues" evidence="12">
    <location>
        <begin position="507"/>
        <end position="516"/>
    </location>
</feature>
<evidence type="ECO:0000256" key="5">
    <source>
        <dbReference type="ARBA" id="ARBA00022553"/>
    </source>
</evidence>
<gene>
    <name evidence="16" type="ORF">SAMN04487966_106131</name>
</gene>
<proteinExistence type="predicted"/>
<evidence type="ECO:0000259" key="14">
    <source>
        <dbReference type="PROSITE" id="PS50109"/>
    </source>
</evidence>
<dbReference type="Gene3D" id="3.30.565.10">
    <property type="entry name" value="Histidine kinase-like ATPase, C-terminal domain"/>
    <property type="match status" value="1"/>
</dbReference>
<evidence type="ECO:0000256" key="13">
    <source>
        <dbReference type="SAM" id="Phobius"/>
    </source>
</evidence>
<dbReference type="PRINTS" id="PR00344">
    <property type="entry name" value="BCTRLSENSOR"/>
</dbReference>
<dbReference type="Gene3D" id="1.10.287.130">
    <property type="match status" value="1"/>
</dbReference>
<dbReference type="GO" id="GO:0005886">
    <property type="term" value="C:plasma membrane"/>
    <property type="evidence" value="ECO:0007669"/>
    <property type="project" value="UniProtKB-SubCell"/>
</dbReference>
<dbReference type="PROSITE" id="PS50885">
    <property type="entry name" value="HAMP"/>
    <property type="match status" value="1"/>
</dbReference>
<comment type="catalytic activity">
    <reaction evidence="1">
        <text>ATP + protein L-histidine = ADP + protein N-phospho-L-histidine.</text>
        <dbReference type="EC" id="2.7.13.3"/>
    </reaction>
</comment>
<evidence type="ECO:0000256" key="12">
    <source>
        <dbReference type="SAM" id="MobiDB-lite"/>
    </source>
</evidence>
<dbReference type="InterPro" id="IPR003661">
    <property type="entry name" value="HisK_dim/P_dom"/>
</dbReference>
<evidence type="ECO:0000313" key="16">
    <source>
        <dbReference type="EMBL" id="SFV23259.1"/>
    </source>
</evidence>
<evidence type="ECO:0000256" key="8">
    <source>
        <dbReference type="ARBA" id="ARBA00022777"/>
    </source>
</evidence>
<evidence type="ECO:0000256" key="7">
    <source>
        <dbReference type="ARBA" id="ARBA00022692"/>
    </source>
</evidence>
<feature type="transmembrane region" description="Helical" evidence="13">
    <location>
        <begin position="177"/>
        <end position="197"/>
    </location>
</feature>
<dbReference type="SUPFAM" id="SSF158472">
    <property type="entry name" value="HAMP domain-like"/>
    <property type="match status" value="1"/>
</dbReference>
<dbReference type="InterPro" id="IPR003660">
    <property type="entry name" value="HAMP_dom"/>
</dbReference>
<dbReference type="PANTHER" id="PTHR45436:SF5">
    <property type="entry name" value="SENSOR HISTIDINE KINASE TRCS"/>
    <property type="match status" value="1"/>
</dbReference>
<dbReference type="SMART" id="SM00388">
    <property type="entry name" value="HisKA"/>
    <property type="match status" value="1"/>
</dbReference>
<dbReference type="AlphaFoldDB" id="A0A1I7MN08"/>
<dbReference type="InterPro" id="IPR004358">
    <property type="entry name" value="Sig_transdc_His_kin-like_C"/>
</dbReference>
<feature type="compositionally biased region" description="Basic residues" evidence="12">
    <location>
        <begin position="576"/>
        <end position="587"/>
    </location>
</feature>
<protein>
    <recommendedName>
        <fullName evidence="4">histidine kinase</fullName>
        <ecNumber evidence="4">2.7.13.3</ecNumber>
    </recommendedName>
</protein>
<dbReference type="InterPro" id="IPR050428">
    <property type="entry name" value="TCS_sensor_his_kinase"/>
</dbReference>
<dbReference type="EMBL" id="FPCG01000006">
    <property type="protein sequence ID" value="SFV23259.1"/>
    <property type="molecule type" value="Genomic_DNA"/>
</dbReference>
<dbReference type="Proteomes" id="UP000198881">
    <property type="component" value="Unassembled WGS sequence"/>
</dbReference>
<dbReference type="SUPFAM" id="SSF55874">
    <property type="entry name" value="ATPase domain of HSP90 chaperone/DNA topoisomerase II/histidine kinase"/>
    <property type="match status" value="1"/>
</dbReference>
<dbReference type="Pfam" id="PF02518">
    <property type="entry name" value="HATPase_c"/>
    <property type="match status" value="1"/>
</dbReference>
<keyword evidence="6" id="KW-0808">Transferase</keyword>
<accession>A0A1I7MN08</accession>
<dbReference type="STRING" id="574650.SAMN04487966_106131"/>
<dbReference type="PROSITE" id="PS50109">
    <property type="entry name" value="HIS_KIN"/>
    <property type="match status" value="1"/>
</dbReference>
<dbReference type="SUPFAM" id="SSF47384">
    <property type="entry name" value="Homodimeric domain of signal transducing histidine kinase"/>
    <property type="match status" value="1"/>
</dbReference>
<evidence type="ECO:0000256" key="11">
    <source>
        <dbReference type="ARBA" id="ARBA00023136"/>
    </source>
</evidence>
<evidence type="ECO:0000256" key="3">
    <source>
        <dbReference type="ARBA" id="ARBA00004236"/>
    </source>
</evidence>
<feature type="domain" description="HAMP" evidence="15">
    <location>
        <begin position="198"/>
        <end position="251"/>
    </location>
</feature>